<dbReference type="Pfam" id="PF07690">
    <property type="entry name" value="MFS_1"/>
    <property type="match status" value="1"/>
</dbReference>
<dbReference type="KEGG" id="soy:115889616"/>
<feature type="transmembrane region" description="Helical" evidence="1">
    <location>
        <begin position="253"/>
        <end position="272"/>
    </location>
</feature>
<feature type="transmembrane region" description="Helical" evidence="1">
    <location>
        <begin position="12"/>
        <end position="33"/>
    </location>
</feature>
<feature type="transmembrane region" description="Helical" evidence="1">
    <location>
        <begin position="221"/>
        <end position="241"/>
    </location>
</feature>
<feature type="transmembrane region" description="Helical" evidence="1">
    <location>
        <begin position="134"/>
        <end position="153"/>
    </location>
</feature>
<feature type="transmembrane region" description="Helical" evidence="1">
    <location>
        <begin position="71"/>
        <end position="87"/>
    </location>
</feature>
<protein>
    <submittedName>
        <fullName evidence="3">Major facilitator superfamily domain-containing protein 9-like</fullName>
    </submittedName>
</protein>
<sequence>MSSKSAIRNLQLITALDSLSYGLIYAFISPYILKLGGNHVHVGILAVGVILGELLSPEVTKLFSHLNGKRYALFLILNTSLVTHLLLVLTDSYWFTILVRILFSLTNQSQKLCLELLLNRAQNDDEKGKIRSNYSILSGLGFILGPIISGHLFDIGFGYIGVLVALLASINSGLLMNVANDNKDKNPEHTDKSVLQKAIGNVSERLQDLQKSNYNKHWDMLFMKYLFSSSVMIFFSKFSQILKHNYAASSMRIGYTASYINILVFSATYLTTVIKSKTQEYPEVFLSEIAFFFETIFLLFACYAPYYEMFVILLIPIIVIRSFLTDLWKELFSERKDNNLIKLNQSASIVAGLTTPVLFGFTCNVFAKEAVVLFSCVPILLCWIITRFYSKDLKIEETTSDKDK</sequence>
<keyword evidence="2" id="KW-1185">Reference proteome</keyword>
<evidence type="ECO:0000256" key="1">
    <source>
        <dbReference type="SAM" id="Phobius"/>
    </source>
</evidence>
<keyword evidence="1" id="KW-0472">Membrane</keyword>
<dbReference type="InterPro" id="IPR011701">
    <property type="entry name" value="MFS"/>
</dbReference>
<feature type="transmembrane region" description="Helical" evidence="1">
    <location>
        <begin position="39"/>
        <end position="59"/>
    </location>
</feature>
<accession>A0A6J2YRW4</accession>
<dbReference type="GeneID" id="115889616"/>
<keyword evidence="1" id="KW-1133">Transmembrane helix</keyword>
<name>A0A6J2YRW4_SITOR</name>
<dbReference type="Proteomes" id="UP000504635">
    <property type="component" value="Unplaced"/>
</dbReference>
<feature type="transmembrane region" description="Helical" evidence="1">
    <location>
        <begin position="365"/>
        <end position="385"/>
    </location>
</feature>
<dbReference type="Gene3D" id="1.20.1250.20">
    <property type="entry name" value="MFS general substrate transporter like domains"/>
    <property type="match status" value="1"/>
</dbReference>
<feature type="transmembrane region" description="Helical" evidence="1">
    <location>
        <begin position="340"/>
        <end position="359"/>
    </location>
</feature>
<dbReference type="AlphaFoldDB" id="A0A6J2YRW4"/>
<dbReference type="GO" id="GO:0022857">
    <property type="term" value="F:transmembrane transporter activity"/>
    <property type="evidence" value="ECO:0007669"/>
    <property type="project" value="InterPro"/>
</dbReference>
<reference evidence="3" key="1">
    <citation type="submission" date="2025-08" db="UniProtKB">
        <authorList>
            <consortium name="RefSeq"/>
        </authorList>
    </citation>
    <scope>IDENTIFICATION</scope>
    <source>
        <tissue evidence="3">Gonads</tissue>
    </source>
</reference>
<evidence type="ECO:0000313" key="3">
    <source>
        <dbReference type="RefSeq" id="XP_030765525.1"/>
    </source>
</evidence>
<dbReference type="InParanoid" id="A0A6J2YRW4"/>
<dbReference type="RefSeq" id="XP_030765525.1">
    <property type="nucleotide sequence ID" value="XM_030909665.1"/>
</dbReference>
<dbReference type="SUPFAM" id="SSF103473">
    <property type="entry name" value="MFS general substrate transporter"/>
    <property type="match status" value="1"/>
</dbReference>
<dbReference type="GO" id="GO:0005635">
    <property type="term" value="C:nuclear envelope"/>
    <property type="evidence" value="ECO:0007669"/>
    <property type="project" value="TreeGrafter"/>
</dbReference>
<dbReference type="InterPro" id="IPR036259">
    <property type="entry name" value="MFS_trans_sf"/>
</dbReference>
<gene>
    <name evidence="3" type="primary">LOC115889616</name>
</gene>
<dbReference type="PANTHER" id="PTHR24002:SF3">
    <property type="entry name" value="SOLUTE CARRIER FAMILY 22 MEMBER 18"/>
    <property type="match status" value="1"/>
</dbReference>
<proteinExistence type="predicted"/>
<keyword evidence="1" id="KW-0812">Transmembrane</keyword>
<evidence type="ECO:0000313" key="2">
    <source>
        <dbReference type="Proteomes" id="UP000504635"/>
    </source>
</evidence>
<dbReference type="OrthoDB" id="10262656at2759"/>
<feature type="transmembrane region" description="Helical" evidence="1">
    <location>
        <begin position="159"/>
        <end position="179"/>
    </location>
</feature>
<organism evidence="2 3">
    <name type="scientific">Sitophilus oryzae</name>
    <name type="common">Rice weevil</name>
    <name type="synonym">Curculio oryzae</name>
    <dbReference type="NCBI Taxonomy" id="7048"/>
    <lineage>
        <taxon>Eukaryota</taxon>
        <taxon>Metazoa</taxon>
        <taxon>Ecdysozoa</taxon>
        <taxon>Arthropoda</taxon>
        <taxon>Hexapoda</taxon>
        <taxon>Insecta</taxon>
        <taxon>Pterygota</taxon>
        <taxon>Neoptera</taxon>
        <taxon>Endopterygota</taxon>
        <taxon>Coleoptera</taxon>
        <taxon>Polyphaga</taxon>
        <taxon>Cucujiformia</taxon>
        <taxon>Curculionidae</taxon>
        <taxon>Dryophthorinae</taxon>
        <taxon>Sitophilus</taxon>
    </lineage>
</organism>
<dbReference type="PANTHER" id="PTHR24002">
    <property type="entry name" value="SOLUTE CARRIER FAMILY 22 MEMBER 18"/>
    <property type="match status" value="1"/>
</dbReference>